<feature type="domain" description="Transketolase N-terminal" evidence="1">
    <location>
        <begin position="53"/>
        <end position="300"/>
    </location>
</feature>
<dbReference type="GO" id="GO:0000287">
    <property type="term" value="F:magnesium ion binding"/>
    <property type="evidence" value="ECO:0007669"/>
    <property type="project" value="UniProtKB-ARBA"/>
</dbReference>
<protein>
    <submittedName>
        <fullName evidence="2">Transketolase subunit A</fullName>
    </submittedName>
</protein>
<evidence type="ECO:0000313" key="2">
    <source>
        <dbReference type="EMBL" id="ROR93035.1"/>
    </source>
</evidence>
<dbReference type="OrthoDB" id="8732661at2"/>
<keyword evidence="3" id="KW-1185">Reference proteome</keyword>
<dbReference type="AlphaFoldDB" id="A0A3N2CZR5"/>
<dbReference type="Proteomes" id="UP000281738">
    <property type="component" value="Unassembled WGS sequence"/>
</dbReference>
<evidence type="ECO:0000259" key="1">
    <source>
        <dbReference type="Pfam" id="PF00456"/>
    </source>
</evidence>
<dbReference type="SUPFAM" id="SSF52518">
    <property type="entry name" value="Thiamin diphosphate-binding fold (THDP-binding)"/>
    <property type="match status" value="1"/>
</dbReference>
<sequence length="310" mass="33007">MSSLTAPLTEDVSAEPRALAADAGAAAAYLEAVARHRTLGGEELARALGRVATGVRRDVITTIQGAGLGHVGGDLSVTDILVTAYWHTLTLDPTRPDLPGRDRFVLSKGHCAAALYSTLASAGFFPRAELATFAQPMSPLNGHPNRVKVPGVETNTGPLGHGFPVATGCALGAKLLGEDYRTIVVLGDGEMQEGSNWEAAMTAAHYELHDLTAVVDRNRLQQGARTEDTKTLEPLHDKWTSFGWETRRIDGHDHLALVEAMGPSTTGKPVAIVADTVKGKGVSFMEDRVEWHHKVPTDEQVVAALEELSA</sequence>
<gene>
    <name evidence="2" type="ORF">EDD33_3940</name>
</gene>
<dbReference type="InterPro" id="IPR005474">
    <property type="entry name" value="Transketolase_N"/>
</dbReference>
<reference evidence="2 3" key="1">
    <citation type="submission" date="2018-11" db="EMBL/GenBank/DDBJ databases">
        <title>Sequencing the genomes of 1000 actinobacteria strains.</title>
        <authorList>
            <person name="Klenk H.-P."/>
        </authorList>
    </citation>
    <scope>NUCLEOTIDE SEQUENCE [LARGE SCALE GENOMIC DNA]</scope>
    <source>
        <strain evidence="2 3">DSM 12652</strain>
    </source>
</reference>
<organism evidence="2 3">
    <name type="scientific">Nocardioides aurantiacus</name>
    <dbReference type="NCBI Taxonomy" id="86796"/>
    <lineage>
        <taxon>Bacteria</taxon>
        <taxon>Bacillati</taxon>
        <taxon>Actinomycetota</taxon>
        <taxon>Actinomycetes</taxon>
        <taxon>Propionibacteriales</taxon>
        <taxon>Nocardioidaceae</taxon>
        <taxon>Nocardioides</taxon>
    </lineage>
</organism>
<dbReference type="Gene3D" id="3.40.50.970">
    <property type="match status" value="1"/>
</dbReference>
<comment type="caution">
    <text evidence="2">The sequence shown here is derived from an EMBL/GenBank/DDBJ whole genome shotgun (WGS) entry which is preliminary data.</text>
</comment>
<dbReference type="RefSeq" id="WP_123392760.1">
    <property type="nucleotide sequence ID" value="NZ_RKHO01000001.1"/>
</dbReference>
<dbReference type="CDD" id="cd02012">
    <property type="entry name" value="TPP_TK"/>
    <property type="match status" value="1"/>
</dbReference>
<name>A0A3N2CZR5_9ACTN</name>
<proteinExistence type="predicted"/>
<evidence type="ECO:0000313" key="3">
    <source>
        <dbReference type="Proteomes" id="UP000281738"/>
    </source>
</evidence>
<dbReference type="EMBL" id="RKHO01000001">
    <property type="protein sequence ID" value="ROR93035.1"/>
    <property type="molecule type" value="Genomic_DNA"/>
</dbReference>
<dbReference type="PANTHER" id="PTHR47514:SF2">
    <property type="entry name" value="TRANSKETOLASE"/>
    <property type="match status" value="1"/>
</dbReference>
<dbReference type="PANTHER" id="PTHR47514">
    <property type="entry name" value="TRANSKETOLASE N-TERMINAL SECTION-RELATED"/>
    <property type="match status" value="1"/>
</dbReference>
<dbReference type="InterPro" id="IPR029061">
    <property type="entry name" value="THDP-binding"/>
</dbReference>
<accession>A0A3N2CZR5</accession>
<dbReference type="Pfam" id="PF00456">
    <property type="entry name" value="Transketolase_N"/>
    <property type="match status" value="1"/>
</dbReference>